<proteinExistence type="predicted"/>
<reference evidence="3 4" key="1">
    <citation type="journal article" date="2018" name="Int. J. Syst. Evol. Microbiol.">
        <title>Mesosutterella multiformis gen. nov., sp. nov., a member of the family Sutterellaceae and Sutterella megalosphaeroides sp. nov., isolated from human faeces.</title>
        <authorList>
            <person name="Sakamoto M."/>
            <person name="Ikeyama N."/>
            <person name="Kunihiro T."/>
            <person name="Iino T."/>
            <person name="Yuki M."/>
            <person name="Ohkuma M."/>
        </authorList>
    </citation>
    <scope>NUCLEOTIDE SEQUENCE [LARGE SCALE GENOMIC DNA]</scope>
    <source>
        <strain evidence="3 4">4NBBH2</strain>
    </source>
</reference>
<keyword evidence="4" id="KW-1185">Reference proteome</keyword>
<feature type="compositionally biased region" description="Polar residues" evidence="1">
    <location>
        <begin position="38"/>
        <end position="50"/>
    </location>
</feature>
<dbReference type="OrthoDB" id="9876796at2"/>
<evidence type="ECO:0000256" key="1">
    <source>
        <dbReference type="SAM" id="MobiDB-lite"/>
    </source>
</evidence>
<dbReference type="Proteomes" id="UP000266091">
    <property type="component" value="Unassembled WGS sequence"/>
</dbReference>
<feature type="compositionally biased region" description="Polar residues" evidence="1">
    <location>
        <begin position="71"/>
        <end position="80"/>
    </location>
</feature>
<organism evidence="3 4">
    <name type="scientific">Mesosutterella multiformis</name>
    <dbReference type="NCBI Taxonomy" id="2259133"/>
    <lineage>
        <taxon>Bacteria</taxon>
        <taxon>Pseudomonadati</taxon>
        <taxon>Pseudomonadota</taxon>
        <taxon>Betaproteobacteria</taxon>
        <taxon>Burkholderiales</taxon>
        <taxon>Sutterellaceae</taxon>
        <taxon>Mesosutterella</taxon>
    </lineage>
</organism>
<protein>
    <recommendedName>
        <fullName evidence="5">Lipoprotein</fullName>
    </recommendedName>
</protein>
<comment type="caution">
    <text evidence="3">The sequence shown here is derived from an EMBL/GenBank/DDBJ whole genome shotgun (WGS) entry which is preliminary data.</text>
</comment>
<evidence type="ECO:0008006" key="5">
    <source>
        <dbReference type="Google" id="ProtNLM"/>
    </source>
</evidence>
<dbReference type="EMBL" id="BGZJ01000001">
    <property type="protein sequence ID" value="GBO92714.1"/>
    <property type="molecule type" value="Genomic_DNA"/>
</dbReference>
<evidence type="ECO:0000313" key="4">
    <source>
        <dbReference type="Proteomes" id="UP000266091"/>
    </source>
</evidence>
<dbReference type="AlphaFoldDB" id="A0A388SDA4"/>
<sequence>MKKVSCVSRTAAAAAAALLLLSGCETPVPIWQPPLGSGETSGAGSQTVTPGTAPVTDLSTSDVKQPAPVVQAQSPDPTTSFSTEFDAAAAAPVPMQPGFVITGQGIDDGSPAILITLDARNKDSSILSRRLVLRIPEAMATRVGIETPSGVEPVSKWLEEAKSTMVSAPGAVGSGTDEIQLRVKSVAFPGDVPGIALDIGNMAEPGKRDFLIAIREVDAAFINVTEPSGGATLHQTLRQWIETHAGYEFRVPEAKPMPLIPEASETWQAYTSIDNLRTDGGIGEAKAKDLIPDLRITLFPEGLAGDGTLQAPDGKTYPVRRCSMTPGTAVPVCAVKPGALTATAEAAAPGDGREWIEVTGGAKVQGVGPILLKVGDRLLTSDEGRIFFWKKGTGDIAEVNSGASRFTGTARLDTTH</sequence>
<gene>
    <name evidence="3" type="ORF">MESMUL_00680</name>
</gene>
<feature type="signal peptide" evidence="2">
    <location>
        <begin position="1"/>
        <end position="27"/>
    </location>
</feature>
<dbReference type="RefSeq" id="WP_116269254.1">
    <property type="nucleotide sequence ID" value="NZ_BGZJ01000001.1"/>
</dbReference>
<accession>A0A388SDA4</accession>
<feature type="chain" id="PRO_5030071264" description="Lipoprotein" evidence="2">
    <location>
        <begin position="28"/>
        <end position="416"/>
    </location>
</feature>
<accession>A0A401LLS9</accession>
<evidence type="ECO:0000313" key="3">
    <source>
        <dbReference type="EMBL" id="GBO92714.1"/>
    </source>
</evidence>
<name>A0A388SDA4_9BURK</name>
<feature type="region of interest" description="Disordered" evidence="1">
    <location>
        <begin position="32"/>
        <end position="80"/>
    </location>
</feature>
<evidence type="ECO:0000256" key="2">
    <source>
        <dbReference type="SAM" id="SignalP"/>
    </source>
</evidence>
<keyword evidence="2" id="KW-0732">Signal</keyword>
<dbReference type="PROSITE" id="PS51257">
    <property type="entry name" value="PROKAR_LIPOPROTEIN"/>
    <property type="match status" value="1"/>
</dbReference>